<sequence precursor="true">MRRPFFIFAIACVALFAAGFLTGGAQAQPPGAGEPPPWEQYPDPWDRTPPPQDLNQPPTGPGPGPAPPPRGAAPPRRGPAPQAGSQNPFVGFWVGFCDFGVSAANTDSTEVTLEVRERNGRTSVLLRNGLGTRDQLFHDHTAEPGGNVYPARILQGRNGQPVLLVGDTAFRLYGNRLESYKDNGHNTHHYRLWRVR</sequence>
<feature type="compositionally biased region" description="Pro residues" evidence="1">
    <location>
        <begin position="47"/>
        <end position="78"/>
    </location>
</feature>
<protein>
    <submittedName>
        <fullName evidence="3">Uncharacterized protein</fullName>
    </submittedName>
</protein>
<evidence type="ECO:0000313" key="4">
    <source>
        <dbReference type="Proteomes" id="UP000001784"/>
    </source>
</evidence>
<proteinExistence type="predicted"/>
<dbReference type="RefSeq" id="WP_011697797.1">
    <property type="nucleotide sequence ID" value="NC_008554.1"/>
</dbReference>
<feature type="region of interest" description="Disordered" evidence="1">
    <location>
        <begin position="26"/>
        <end position="85"/>
    </location>
</feature>
<dbReference type="InParanoid" id="A0LGS4"/>
<dbReference type="KEGG" id="sfu:Sfum_0930"/>
<evidence type="ECO:0000313" key="3">
    <source>
        <dbReference type="EMBL" id="ABK16626.1"/>
    </source>
</evidence>
<dbReference type="HOGENOM" id="CLU_1389624_0_0_7"/>
<dbReference type="AlphaFoldDB" id="A0LGS4"/>
<dbReference type="EMBL" id="CP000478">
    <property type="protein sequence ID" value="ABK16626.1"/>
    <property type="molecule type" value="Genomic_DNA"/>
</dbReference>
<accession>A0LGS4</accession>
<feature type="chain" id="PRO_5002626143" evidence="2">
    <location>
        <begin position="28"/>
        <end position="196"/>
    </location>
</feature>
<keyword evidence="4" id="KW-1185">Reference proteome</keyword>
<feature type="signal peptide" evidence="2">
    <location>
        <begin position="1"/>
        <end position="27"/>
    </location>
</feature>
<name>A0LGS4_SYNFM</name>
<evidence type="ECO:0000256" key="2">
    <source>
        <dbReference type="SAM" id="SignalP"/>
    </source>
</evidence>
<gene>
    <name evidence="3" type="ordered locus">Sfum_0930</name>
</gene>
<evidence type="ECO:0000256" key="1">
    <source>
        <dbReference type="SAM" id="MobiDB-lite"/>
    </source>
</evidence>
<dbReference type="Proteomes" id="UP000001784">
    <property type="component" value="Chromosome"/>
</dbReference>
<organism evidence="3 4">
    <name type="scientific">Syntrophobacter fumaroxidans (strain DSM 10017 / MPOB)</name>
    <dbReference type="NCBI Taxonomy" id="335543"/>
    <lineage>
        <taxon>Bacteria</taxon>
        <taxon>Pseudomonadati</taxon>
        <taxon>Thermodesulfobacteriota</taxon>
        <taxon>Syntrophobacteria</taxon>
        <taxon>Syntrophobacterales</taxon>
        <taxon>Syntrophobacteraceae</taxon>
        <taxon>Syntrophobacter</taxon>
    </lineage>
</organism>
<keyword evidence="2" id="KW-0732">Signal</keyword>
<reference evidence="3 4" key="1">
    <citation type="submission" date="2006-10" db="EMBL/GenBank/DDBJ databases">
        <title>Complete sequence of Syntrophobacter fumaroxidans MPOB.</title>
        <authorList>
            <consortium name="US DOE Joint Genome Institute"/>
            <person name="Copeland A."/>
            <person name="Lucas S."/>
            <person name="Lapidus A."/>
            <person name="Barry K."/>
            <person name="Detter J.C."/>
            <person name="Glavina del Rio T."/>
            <person name="Hammon N."/>
            <person name="Israni S."/>
            <person name="Pitluck S."/>
            <person name="Goltsman E.G."/>
            <person name="Martinez M."/>
            <person name="Schmutz J."/>
            <person name="Larimer F."/>
            <person name="Land M."/>
            <person name="Hauser L."/>
            <person name="Kyrpides N."/>
            <person name="Kim E."/>
            <person name="Boone D.R."/>
            <person name="Brockman F."/>
            <person name="Culley D."/>
            <person name="Ferry J."/>
            <person name="Gunsalus R."/>
            <person name="McInerney M.J."/>
            <person name="Morrison M."/>
            <person name="Plugge C."/>
            <person name="Rohlin L."/>
            <person name="Scholten J."/>
            <person name="Sieber J."/>
            <person name="Stams A.J.M."/>
            <person name="Worm P."/>
            <person name="Henstra A.M."/>
            <person name="Richardson P."/>
        </authorList>
    </citation>
    <scope>NUCLEOTIDE SEQUENCE [LARGE SCALE GENOMIC DNA]</scope>
    <source>
        <strain evidence="4">DSM 10017 / MPOB</strain>
    </source>
</reference>